<dbReference type="AlphaFoldDB" id="A0A8H5BFC4"/>
<organism evidence="4 5">
    <name type="scientific">Psilocybe cf. subviscida</name>
    <dbReference type="NCBI Taxonomy" id="2480587"/>
    <lineage>
        <taxon>Eukaryota</taxon>
        <taxon>Fungi</taxon>
        <taxon>Dikarya</taxon>
        <taxon>Basidiomycota</taxon>
        <taxon>Agaricomycotina</taxon>
        <taxon>Agaricomycetes</taxon>
        <taxon>Agaricomycetidae</taxon>
        <taxon>Agaricales</taxon>
        <taxon>Agaricineae</taxon>
        <taxon>Strophariaceae</taxon>
        <taxon>Psilocybe</taxon>
    </lineage>
</organism>
<accession>A0A8H5BFC4</accession>
<proteinExistence type="predicted"/>
<dbReference type="EMBL" id="JAACJJ010000028">
    <property type="protein sequence ID" value="KAF5322230.1"/>
    <property type="molecule type" value="Genomic_DNA"/>
</dbReference>
<dbReference type="InterPro" id="IPR033433">
    <property type="entry name" value="GtaA_N"/>
</dbReference>
<gene>
    <name evidence="4" type="ORF">D9619_000821</name>
</gene>
<dbReference type="InterPro" id="IPR052743">
    <property type="entry name" value="Glutaminase_GtaA"/>
</dbReference>
<dbReference type="InterPro" id="IPR032514">
    <property type="entry name" value="GtaA_central"/>
</dbReference>
<sequence>MKALLQAVLLFSVLAISRAVSWTATPFNPASFPLAVRTPYLSAWLQQGSGAALNDVWPTFWQGQVVGWAGFVKVDGQPFSFLGSPGVPSASFSKAVQKSAKFTSTQSIFVLSAGPVDLTVTFLSPVEPTDLVKQSIPFSYMAVSAASTDGNSHSVQVYSDISAEWVSGDNSLTVNWNTTVGSIITHQVQLATQSPFTEINDHTQYGSAFYSTVNSAGTTFQSGADVTVRAQFINNGKLPNTQDTNFRAVSNNWPVFGLSHDLGTIKSATTPVVFSVGHIRDPAIRYIVANGALQSRSLFFWSQFSTPAAVISSFLGDFSNALSRANTFDAKVASDANKISADYASIVALSIRQALGATEITISKNGNGSFNTSDVIVFMKEISSDGNVNTVDVIFPAWPVLLYTNPQLGKFLLEGLFRYQATGQYPNKWSVHDLGSSYPNALGHNDGKDEAMPVEESGNMVIMALSYAQKTGDVSQLQRYFSLLNQWTQFLITDSLIPANQISTDDFAGSLANQTNLAIKGIIGIKAMSQINELVSGSPVVTANYSSIASSFVSQWQTLSASSSGKHLTLSYGDSASWGLSYNLFADKLLKLNLFPTSVYTMQTAWYKTVTQSFGVPLDTRHTYTKSDWEIWTAAIMTDTAGRDLFISAVKKWASDGLSSQPLGDWYETTNGTPEGFRARPVVGGHLGACMTIRRYVTDTDVPLWYYLMAFIHVSFPKIAFCIL</sequence>
<feature type="signal peptide" evidence="1">
    <location>
        <begin position="1"/>
        <end position="19"/>
    </location>
</feature>
<feature type="domain" description="Glutaminase A central" evidence="2">
    <location>
        <begin position="340"/>
        <end position="687"/>
    </location>
</feature>
<evidence type="ECO:0000259" key="2">
    <source>
        <dbReference type="Pfam" id="PF16335"/>
    </source>
</evidence>
<feature type="domain" description="Glutaminase A N-terminal" evidence="3">
    <location>
        <begin position="105"/>
        <end position="335"/>
    </location>
</feature>
<dbReference type="OrthoDB" id="3918848at2759"/>
<comment type="caution">
    <text evidence="4">The sequence shown here is derived from an EMBL/GenBank/DDBJ whole genome shotgun (WGS) entry which is preliminary data.</text>
</comment>
<evidence type="ECO:0000259" key="3">
    <source>
        <dbReference type="Pfam" id="PF17168"/>
    </source>
</evidence>
<dbReference type="PANTHER" id="PTHR31987:SF1">
    <property type="entry name" value="GLUTAMINASE A"/>
    <property type="match status" value="1"/>
</dbReference>
<dbReference type="PANTHER" id="PTHR31987">
    <property type="entry name" value="GLUTAMINASE A-RELATED"/>
    <property type="match status" value="1"/>
</dbReference>
<evidence type="ECO:0008006" key="6">
    <source>
        <dbReference type="Google" id="ProtNLM"/>
    </source>
</evidence>
<reference evidence="4 5" key="1">
    <citation type="journal article" date="2020" name="ISME J.">
        <title>Uncovering the hidden diversity of litter-decomposition mechanisms in mushroom-forming fungi.</title>
        <authorList>
            <person name="Floudas D."/>
            <person name="Bentzer J."/>
            <person name="Ahren D."/>
            <person name="Johansson T."/>
            <person name="Persson P."/>
            <person name="Tunlid A."/>
        </authorList>
    </citation>
    <scope>NUCLEOTIDE SEQUENCE [LARGE SCALE GENOMIC DNA]</scope>
    <source>
        <strain evidence="4 5">CBS 101986</strain>
    </source>
</reference>
<dbReference type="Pfam" id="PF16335">
    <property type="entry name" value="GtaA_6_Hairpin"/>
    <property type="match status" value="1"/>
</dbReference>
<dbReference type="Proteomes" id="UP000567179">
    <property type="component" value="Unassembled WGS sequence"/>
</dbReference>
<evidence type="ECO:0000256" key="1">
    <source>
        <dbReference type="SAM" id="SignalP"/>
    </source>
</evidence>
<dbReference type="Pfam" id="PF17168">
    <property type="entry name" value="DUF5127"/>
    <property type="match status" value="1"/>
</dbReference>
<evidence type="ECO:0000313" key="5">
    <source>
        <dbReference type="Proteomes" id="UP000567179"/>
    </source>
</evidence>
<feature type="chain" id="PRO_5034781329" description="DUF1793-domain-containing protein" evidence="1">
    <location>
        <begin position="20"/>
        <end position="724"/>
    </location>
</feature>
<protein>
    <recommendedName>
        <fullName evidence="6">DUF1793-domain-containing protein</fullName>
    </recommendedName>
</protein>
<name>A0A8H5BFC4_9AGAR</name>
<keyword evidence="5" id="KW-1185">Reference proteome</keyword>
<keyword evidence="1" id="KW-0732">Signal</keyword>
<evidence type="ECO:0000313" key="4">
    <source>
        <dbReference type="EMBL" id="KAF5322230.1"/>
    </source>
</evidence>